<keyword evidence="3" id="KW-0547">Nucleotide-binding</keyword>
<dbReference type="Gene3D" id="1.10.8.60">
    <property type="match status" value="1"/>
</dbReference>
<dbReference type="PANTHER" id="PTHR46765">
    <property type="entry name" value="P-LOOP CONTAINING NUCLEOSIDE TRIPHOSPHATE HYDROLASES SUPERFAMILY PROTEIN"/>
    <property type="match status" value="1"/>
</dbReference>
<dbReference type="Gene3D" id="3.40.50.300">
    <property type="entry name" value="P-loop containing nucleotide triphosphate hydrolases"/>
    <property type="match status" value="1"/>
</dbReference>
<evidence type="ECO:0000256" key="9">
    <source>
        <dbReference type="SAM" id="MobiDB-lite"/>
    </source>
</evidence>
<evidence type="ECO:0000313" key="12">
    <source>
        <dbReference type="Proteomes" id="UP000008909"/>
    </source>
</evidence>
<dbReference type="InterPro" id="IPR047854">
    <property type="entry name" value="RFC_lid"/>
</dbReference>
<dbReference type="GO" id="GO:0006260">
    <property type="term" value="P:DNA replication"/>
    <property type="evidence" value="ECO:0007669"/>
    <property type="project" value="UniProtKB-KW"/>
</dbReference>
<dbReference type="Proteomes" id="UP000008909">
    <property type="component" value="Unassembled WGS sequence"/>
</dbReference>
<evidence type="ECO:0000256" key="5">
    <source>
        <dbReference type="ARBA" id="ARBA00023125"/>
    </source>
</evidence>
<dbReference type="InterPro" id="IPR003593">
    <property type="entry name" value="AAA+_ATPase"/>
</dbReference>
<comment type="subcellular location">
    <subcellularLocation>
        <location evidence="1">Nucleus</location>
    </subcellularLocation>
</comment>
<keyword evidence="7" id="KW-0131">Cell cycle</keyword>
<evidence type="ECO:0000256" key="1">
    <source>
        <dbReference type="ARBA" id="ARBA00004123"/>
    </source>
</evidence>
<dbReference type="EMBL" id="DF142881">
    <property type="protein sequence ID" value="GAA33934.2"/>
    <property type="molecule type" value="Genomic_DNA"/>
</dbReference>
<keyword evidence="5" id="KW-0238">DNA-binding</keyword>
<accession>H2KP73</accession>
<organism evidence="11 12">
    <name type="scientific">Clonorchis sinensis</name>
    <name type="common">Chinese liver fluke</name>
    <dbReference type="NCBI Taxonomy" id="79923"/>
    <lineage>
        <taxon>Eukaryota</taxon>
        <taxon>Metazoa</taxon>
        <taxon>Spiralia</taxon>
        <taxon>Lophotrochozoa</taxon>
        <taxon>Platyhelminthes</taxon>
        <taxon>Trematoda</taxon>
        <taxon>Digenea</taxon>
        <taxon>Opisthorchiida</taxon>
        <taxon>Opisthorchiata</taxon>
        <taxon>Opisthorchiidae</taxon>
        <taxon>Clonorchis</taxon>
    </lineage>
</organism>
<dbReference type="CDD" id="cd18140">
    <property type="entry name" value="HLD_clamp_RFC"/>
    <property type="match status" value="1"/>
</dbReference>
<dbReference type="GO" id="GO:0005524">
    <property type="term" value="F:ATP binding"/>
    <property type="evidence" value="ECO:0007669"/>
    <property type="project" value="UniProtKB-KW"/>
</dbReference>
<keyword evidence="12" id="KW-1185">Reference proteome</keyword>
<dbReference type="GO" id="GO:0005634">
    <property type="term" value="C:nucleus"/>
    <property type="evidence" value="ECO:0007669"/>
    <property type="project" value="UniProtKB-SubCell"/>
</dbReference>
<dbReference type="CDD" id="cd00009">
    <property type="entry name" value="AAA"/>
    <property type="match status" value="1"/>
</dbReference>
<dbReference type="SUPFAM" id="SSF52540">
    <property type="entry name" value="P-loop containing nucleoside triphosphate hydrolases"/>
    <property type="match status" value="1"/>
</dbReference>
<evidence type="ECO:0000313" key="11">
    <source>
        <dbReference type="EMBL" id="GAA33934.2"/>
    </source>
</evidence>
<dbReference type="InterPro" id="IPR003959">
    <property type="entry name" value="ATPase_AAA_core"/>
</dbReference>
<evidence type="ECO:0000256" key="8">
    <source>
        <dbReference type="ARBA" id="ARBA00043975"/>
    </source>
</evidence>
<gene>
    <name evidence="11" type="ORF">CLF_101445</name>
</gene>
<comment type="similarity">
    <text evidence="8">Belongs to the activator 1 small subunits family. CTF18 subfamily.</text>
</comment>
<feature type="region of interest" description="Disordered" evidence="9">
    <location>
        <begin position="1102"/>
        <end position="1135"/>
    </location>
</feature>
<dbReference type="Pfam" id="PF00004">
    <property type="entry name" value="AAA"/>
    <property type="match status" value="1"/>
</dbReference>
<feature type="compositionally biased region" description="Low complexity" evidence="9">
    <location>
        <begin position="1102"/>
        <end position="1113"/>
    </location>
</feature>
<evidence type="ECO:0000256" key="4">
    <source>
        <dbReference type="ARBA" id="ARBA00022840"/>
    </source>
</evidence>
<proteinExistence type="inferred from homology"/>
<reference evidence="11" key="1">
    <citation type="journal article" date="2011" name="Genome Biol.">
        <title>The draft genome of the carcinogenic human liver fluke Clonorchis sinensis.</title>
        <authorList>
            <person name="Wang X."/>
            <person name="Chen W."/>
            <person name="Huang Y."/>
            <person name="Sun J."/>
            <person name="Men J."/>
            <person name="Liu H."/>
            <person name="Luo F."/>
            <person name="Guo L."/>
            <person name="Lv X."/>
            <person name="Deng C."/>
            <person name="Zhou C."/>
            <person name="Fan Y."/>
            <person name="Li X."/>
            <person name="Huang L."/>
            <person name="Hu Y."/>
            <person name="Liang C."/>
            <person name="Hu X."/>
            <person name="Xu J."/>
            <person name="Yu X."/>
        </authorList>
    </citation>
    <scope>NUCLEOTIDE SEQUENCE [LARGE SCALE GENOMIC DNA]</scope>
    <source>
        <strain evidence="11">Henan</strain>
    </source>
</reference>
<evidence type="ECO:0000259" key="10">
    <source>
        <dbReference type="SMART" id="SM00382"/>
    </source>
</evidence>
<evidence type="ECO:0000256" key="3">
    <source>
        <dbReference type="ARBA" id="ARBA00022741"/>
    </source>
</evidence>
<protein>
    <submittedName>
        <fullName evidence="11">Chromosome transmission fidelity protein 18</fullName>
    </submittedName>
</protein>
<sequence length="1146" mass="127977">MHGEKGPEDITRIDAKKDLGIWLSPNLSFSLHLEKSAQKAFAVLQMIRRTFSRITRTDFQILYGAYVRPLLEYANPVVYSGRTKDVILIGRVQRAATKMVAGLKSMDYETRLAVFDLFPSEYRRLRGDLILTYALFEQGLANRLLTVDRANTRRGHGVRKTRTPRLAIEKLVDPEVKRNYQNQLVECLPDGTVSDINDHWEKISKALLKVGTSVCGTTQPTSFKHWISDRTVSLLETRRQIPPGRHHNSTRRIIRRQVKLSVRADREAWWTRKAQEMEDAKNAGNVRRLFHLIRSTGPRKPLVSETIRDQNGSLICNKAERLPRWAQVWNFFTMSDFGDVDLDQLLDIEREIYIEDAENVPPVLLDTEGNLPKRQLIDSDITLQPLLPKRPRITVDPVIDQLVDNPNSLICSQPLTDQRRNSSTLYKRIPLSGDYISVTFLNGTRYYLTIEEDESTVPACDFKFQPVGLVEEAERLTTNRTLLRWLKAWDPYVFGAEHVPAKTQSTTTASSAATPGGPFAASSRAWVDLERMAGEIDPRDGLPRYRVVLLAGCPGLGKTTLAHLLAQHAGYQVIEMNASDDRTVSVFKDQLTAIVSTSTSLNTTAPDGSGTGCYKPCCLILDEIDGAVPAAVELLATAARAVLPPVGAERRARGKRNTTPLVLRRPVICICNDLFSPAVRPLRAPGVPCLVIRLPNVDLGRLITRLETICQKEGLMVEKMLLTQLAEIAERDIRACLNALQFLRAHLGSEFGNKANRNLSTEDLCTLIGFGGGFKDVQRSLFDVWKAVFTIPSARLLASRIESRSRILSGSYPHHNVVSTQQQPKTRASYDSETTIAARIQHVCEVVDSAGDAPLIAMGIFENYLNSRMKDASLNVARQAANWFVFHDQLFTHILSRADYSLMRYITWLPAWIHLALATPTGLPSQLNVGTKSGGLRWPTAHTEANTTQTQCIAILDQLHANQWSLPSSSEKSGSADHSATSSFRFTPRRVFLLDVAPLAVSLLSLSSSSLRPLNSQLYSQQEKSTLKSIVEIMLSLGLDWSPQQNSETGEVEFQLEPTLDFITGFSGLSNGLRSIAHMTKQLIARELGVERLRRSQRVLQATTSQTSTTATLKPRVEDAKPSMQIQPEADSKSKTKVIALWNKEA</sequence>
<keyword evidence="6" id="KW-0539">Nucleus</keyword>
<dbReference type="AlphaFoldDB" id="H2KP73"/>
<evidence type="ECO:0000256" key="2">
    <source>
        <dbReference type="ARBA" id="ARBA00022705"/>
    </source>
</evidence>
<keyword evidence="4" id="KW-0067">ATP-binding</keyword>
<feature type="domain" description="AAA+ ATPase" evidence="10">
    <location>
        <begin position="544"/>
        <end position="698"/>
    </location>
</feature>
<dbReference type="GO" id="GO:0003677">
    <property type="term" value="F:DNA binding"/>
    <property type="evidence" value="ECO:0007669"/>
    <property type="project" value="UniProtKB-KW"/>
</dbReference>
<reference key="2">
    <citation type="submission" date="2011-10" db="EMBL/GenBank/DDBJ databases">
        <title>The genome and transcriptome sequence of Clonorchis sinensis provide insights into the carcinogenic liver fluke.</title>
        <authorList>
            <person name="Wang X."/>
            <person name="Huang Y."/>
            <person name="Chen W."/>
            <person name="Liu H."/>
            <person name="Guo L."/>
            <person name="Chen Y."/>
            <person name="Luo F."/>
            <person name="Zhou W."/>
            <person name="Sun J."/>
            <person name="Mao Q."/>
            <person name="Liang P."/>
            <person name="Zhou C."/>
            <person name="Tian Y."/>
            <person name="Men J."/>
            <person name="Lv X."/>
            <person name="Huang L."/>
            <person name="Zhou J."/>
            <person name="Hu Y."/>
            <person name="Li R."/>
            <person name="Zhang F."/>
            <person name="Lei H."/>
            <person name="Li X."/>
            <person name="Hu X."/>
            <person name="Liang C."/>
            <person name="Xu J."/>
            <person name="Wu Z."/>
            <person name="Yu X."/>
        </authorList>
    </citation>
    <scope>NUCLEOTIDE SEQUENCE</scope>
    <source>
        <strain>Henan</strain>
    </source>
</reference>
<evidence type="ECO:0000256" key="7">
    <source>
        <dbReference type="ARBA" id="ARBA00023306"/>
    </source>
</evidence>
<dbReference type="SMART" id="SM00382">
    <property type="entry name" value="AAA"/>
    <property type="match status" value="1"/>
</dbReference>
<dbReference type="GO" id="GO:0016887">
    <property type="term" value="F:ATP hydrolysis activity"/>
    <property type="evidence" value="ECO:0007669"/>
    <property type="project" value="InterPro"/>
</dbReference>
<name>H2KP73_CLOSI</name>
<evidence type="ECO:0000256" key="6">
    <source>
        <dbReference type="ARBA" id="ARBA00023242"/>
    </source>
</evidence>
<dbReference type="PANTHER" id="PTHR46765:SF1">
    <property type="entry name" value="P-LOOP CONTAINING NUCLEOSIDE TRIPHOSPHATE HYDROLASES SUPERFAMILY PROTEIN"/>
    <property type="match status" value="1"/>
</dbReference>
<dbReference type="InterPro" id="IPR053016">
    <property type="entry name" value="CTF18-RFC_complex"/>
</dbReference>
<keyword evidence="2" id="KW-0235">DNA replication</keyword>
<dbReference type="InterPro" id="IPR027417">
    <property type="entry name" value="P-loop_NTPase"/>
</dbReference>